<accession>A0A6P8HED2</accession>
<gene>
    <name evidence="4" type="primary">LOC116290477</name>
</gene>
<comment type="similarity">
    <text evidence="1">Belongs to the BCL7 family.</text>
</comment>
<evidence type="ECO:0000313" key="3">
    <source>
        <dbReference type="Proteomes" id="UP000515163"/>
    </source>
</evidence>
<feature type="compositionally biased region" description="Basic and acidic residues" evidence="2">
    <location>
        <begin position="294"/>
        <end position="309"/>
    </location>
</feature>
<dbReference type="OrthoDB" id="5989898at2759"/>
<feature type="compositionally biased region" description="Polar residues" evidence="2">
    <location>
        <begin position="122"/>
        <end position="134"/>
    </location>
</feature>
<evidence type="ECO:0000256" key="2">
    <source>
        <dbReference type="SAM" id="MobiDB-lite"/>
    </source>
</evidence>
<feature type="compositionally biased region" description="Acidic residues" evidence="2">
    <location>
        <begin position="149"/>
        <end position="162"/>
    </location>
</feature>
<proteinExistence type="inferred from homology"/>
<dbReference type="RefSeq" id="XP_031553373.1">
    <property type="nucleotide sequence ID" value="XM_031697513.1"/>
</dbReference>
<feature type="compositionally biased region" description="Polar residues" evidence="2">
    <location>
        <begin position="278"/>
        <end position="291"/>
    </location>
</feature>
<dbReference type="Proteomes" id="UP000515163">
    <property type="component" value="Unplaced"/>
</dbReference>
<dbReference type="Pfam" id="PF04714">
    <property type="entry name" value="BCL_N"/>
    <property type="match status" value="1"/>
</dbReference>
<dbReference type="GeneID" id="116290477"/>
<reference evidence="4" key="1">
    <citation type="submission" date="2025-08" db="UniProtKB">
        <authorList>
            <consortium name="RefSeq"/>
        </authorList>
    </citation>
    <scope>IDENTIFICATION</scope>
    <source>
        <tissue evidence="4">Tentacle</tissue>
    </source>
</reference>
<dbReference type="InParanoid" id="A0A6P8HED2"/>
<dbReference type="PANTHER" id="PTHR12767:SF9">
    <property type="entry name" value="BCL7-LIKE"/>
    <property type="match status" value="1"/>
</dbReference>
<evidence type="ECO:0000256" key="1">
    <source>
        <dbReference type="ARBA" id="ARBA00010326"/>
    </source>
</evidence>
<evidence type="ECO:0000313" key="4">
    <source>
        <dbReference type="RefSeq" id="XP_031553373.1"/>
    </source>
</evidence>
<protein>
    <submittedName>
        <fullName evidence="4">B-cell CLL/lymphoma 7 protein family member A-like isoform X1</fullName>
    </submittedName>
</protein>
<dbReference type="AlphaFoldDB" id="A0A6P8HED2"/>
<keyword evidence="3" id="KW-1185">Reference proteome</keyword>
<dbReference type="KEGG" id="aten:116290477"/>
<sequence length="356" mass="39550">MMNRSGVLRLETRSRAKDDVKRVMLSVERVRKWEKKWVNVGAGNNCTLKVFKWVPVAIQEGDKKQNKKIDAKENSLNGTVEYLEKDNQSVTSSTGDLNEDSNASSPVTATEQRVTKVPFQIKNGTAEQLNNSHSVVPHLSPTKRKHEEIEDPDTVDDNGNDENSERDSFLQDENSNSAFDINEDSNMTSMNGENDTNDGEDMENSFGSQYVNESEVDSQANDDSNVQINEDSQGPSQDEGEESNMAPSIASEESATISYRLGMGMLENEENSRDCDSTNDGQTKDSVTPFENDSETRAIDSLVELKKSDNPPQPPRVATEHSQADSQPNEPKQSNEDTESPPLKKHRPASEESNSQ</sequence>
<feature type="compositionally biased region" description="Polar residues" evidence="2">
    <location>
        <begin position="171"/>
        <end position="194"/>
    </location>
</feature>
<feature type="compositionally biased region" description="Polar residues" evidence="2">
    <location>
        <begin position="205"/>
        <end position="236"/>
    </location>
</feature>
<dbReference type="PANTHER" id="PTHR12767">
    <property type="entry name" value="BCL7 RELATED"/>
    <property type="match status" value="1"/>
</dbReference>
<dbReference type="FunCoup" id="A0A6P8HED2">
    <property type="interactions" value="1433"/>
</dbReference>
<dbReference type="InterPro" id="IPR006804">
    <property type="entry name" value="BCL7"/>
</dbReference>
<name>A0A6P8HED2_ACTTE</name>
<organism evidence="3 4">
    <name type="scientific">Actinia tenebrosa</name>
    <name type="common">Australian red waratah sea anemone</name>
    <dbReference type="NCBI Taxonomy" id="6105"/>
    <lineage>
        <taxon>Eukaryota</taxon>
        <taxon>Metazoa</taxon>
        <taxon>Cnidaria</taxon>
        <taxon>Anthozoa</taxon>
        <taxon>Hexacorallia</taxon>
        <taxon>Actiniaria</taxon>
        <taxon>Actiniidae</taxon>
        <taxon>Actinia</taxon>
    </lineage>
</organism>
<feature type="region of interest" description="Disordered" evidence="2">
    <location>
        <begin position="79"/>
        <end position="356"/>
    </location>
</feature>
<feature type="compositionally biased region" description="Polar residues" evidence="2">
    <location>
        <begin position="88"/>
        <end position="112"/>
    </location>
</feature>